<evidence type="ECO:0000256" key="7">
    <source>
        <dbReference type="ARBA" id="ARBA00029745"/>
    </source>
</evidence>
<comment type="pathway">
    <text evidence="1">Cofactor biosynthesis; molybdopterin biosynthesis.</text>
</comment>
<sequence length="147" mass="17160">MESVDLFEHITFSPLVPTERFPNLPEIGGFVFFAGIVRNINEGRRVNHLEYEAFPEMADRMIRSILSDAGKKWDLLHADCRHRLGKLEISEIAVIVTTGSLHREEAYSANRYIIDRVKHEVPIWKREFFEDGTSEWSQGCTHEQHRH</sequence>
<dbReference type="Proteomes" id="UP000298458">
    <property type="component" value="Unassembled WGS sequence"/>
</dbReference>
<accession>A0A4R9G4D6</accession>
<dbReference type="RefSeq" id="WP_135769391.1">
    <property type="nucleotide sequence ID" value="NZ_RQET01000014.1"/>
</dbReference>
<dbReference type="PANTHER" id="PTHR23404">
    <property type="entry name" value="MOLYBDOPTERIN SYNTHASE RELATED"/>
    <property type="match status" value="1"/>
</dbReference>
<evidence type="ECO:0000256" key="4">
    <source>
        <dbReference type="ARBA" id="ARBA00013858"/>
    </source>
</evidence>
<evidence type="ECO:0000313" key="13">
    <source>
        <dbReference type="Proteomes" id="UP000298458"/>
    </source>
</evidence>
<evidence type="ECO:0000256" key="1">
    <source>
        <dbReference type="ARBA" id="ARBA00005046"/>
    </source>
</evidence>
<protein>
    <recommendedName>
        <fullName evidence="4">Molybdopterin synthase catalytic subunit</fullName>
        <ecNumber evidence="3">2.8.1.12</ecNumber>
    </recommendedName>
    <alternativeName>
        <fullName evidence="9">MPT synthase subunit 2</fullName>
    </alternativeName>
    <alternativeName>
        <fullName evidence="7">Molybdenum cofactor biosynthesis protein E</fullName>
    </alternativeName>
    <alternativeName>
        <fullName evidence="8">Molybdopterin-converting factor large subunit</fullName>
    </alternativeName>
    <alternativeName>
        <fullName evidence="10">Molybdopterin-converting factor subunit 2</fullName>
    </alternativeName>
</protein>
<name>A0A4R9G4D6_9LEPT</name>
<dbReference type="GO" id="GO:0006777">
    <property type="term" value="P:Mo-molybdopterin cofactor biosynthetic process"/>
    <property type="evidence" value="ECO:0007669"/>
    <property type="project" value="UniProtKB-KW"/>
</dbReference>
<proteinExistence type="inferred from homology"/>
<evidence type="ECO:0000256" key="10">
    <source>
        <dbReference type="ARBA" id="ARBA00032474"/>
    </source>
</evidence>
<dbReference type="CDD" id="cd00756">
    <property type="entry name" value="MoaE"/>
    <property type="match status" value="1"/>
</dbReference>
<dbReference type="GO" id="GO:0030366">
    <property type="term" value="F:molybdopterin synthase activity"/>
    <property type="evidence" value="ECO:0007669"/>
    <property type="project" value="UniProtKB-EC"/>
</dbReference>
<gene>
    <name evidence="12" type="ORF">EHO60_16920</name>
</gene>
<dbReference type="EMBL" id="RQET01000014">
    <property type="protein sequence ID" value="TGK06264.1"/>
    <property type="molecule type" value="Genomic_DNA"/>
</dbReference>
<evidence type="ECO:0000256" key="2">
    <source>
        <dbReference type="ARBA" id="ARBA00005426"/>
    </source>
</evidence>
<evidence type="ECO:0000256" key="9">
    <source>
        <dbReference type="ARBA" id="ARBA00030781"/>
    </source>
</evidence>
<dbReference type="SUPFAM" id="SSF54690">
    <property type="entry name" value="Molybdopterin synthase subunit MoaE"/>
    <property type="match status" value="1"/>
</dbReference>
<dbReference type="EC" id="2.8.1.12" evidence="3"/>
<comment type="similarity">
    <text evidence="2">Belongs to the MoaE family.</text>
</comment>
<dbReference type="AlphaFoldDB" id="A0A4R9G4D6"/>
<evidence type="ECO:0000256" key="8">
    <source>
        <dbReference type="ARBA" id="ARBA00030407"/>
    </source>
</evidence>
<comment type="catalytic activity">
    <reaction evidence="11">
        <text>2 [molybdopterin-synthase sulfur-carrier protein]-C-terminal-Gly-aminoethanethioate + cyclic pyranopterin phosphate + H2O = molybdopterin + 2 [molybdopterin-synthase sulfur-carrier protein]-C-terminal Gly-Gly + 2 H(+)</text>
        <dbReference type="Rhea" id="RHEA:26333"/>
        <dbReference type="Rhea" id="RHEA-COMP:12202"/>
        <dbReference type="Rhea" id="RHEA-COMP:19907"/>
        <dbReference type="ChEBI" id="CHEBI:15377"/>
        <dbReference type="ChEBI" id="CHEBI:15378"/>
        <dbReference type="ChEBI" id="CHEBI:58698"/>
        <dbReference type="ChEBI" id="CHEBI:59648"/>
        <dbReference type="ChEBI" id="CHEBI:90778"/>
        <dbReference type="ChEBI" id="CHEBI:232372"/>
        <dbReference type="EC" id="2.8.1.12"/>
    </reaction>
</comment>
<comment type="caution">
    <text evidence="12">The sequence shown here is derived from an EMBL/GenBank/DDBJ whole genome shotgun (WGS) entry which is preliminary data.</text>
</comment>
<reference evidence="12" key="1">
    <citation type="journal article" date="2019" name="PLoS Negl. Trop. Dis.">
        <title>Revisiting the worldwide diversity of Leptospira species in the environment.</title>
        <authorList>
            <person name="Vincent A.T."/>
            <person name="Schiettekatte O."/>
            <person name="Bourhy P."/>
            <person name="Veyrier F.J."/>
            <person name="Picardeau M."/>
        </authorList>
    </citation>
    <scope>NUCLEOTIDE SEQUENCE [LARGE SCALE GENOMIC DNA]</scope>
    <source>
        <strain evidence="12">SSW15</strain>
    </source>
</reference>
<comment type="subunit">
    <text evidence="6">Heterotetramer of 2 MoaD subunits and 2 MoaE subunits. Also stable as homodimer. The enzyme changes between these two forms during catalysis.</text>
</comment>
<evidence type="ECO:0000256" key="3">
    <source>
        <dbReference type="ARBA" id="ARBA00011950"/>
    </source>
</evidence>
<dbReference type="Gene3D" id="3.90.1170.40">
    <property type="entry name" value="Molybdopterin biosynthesis MoaE subunit"/>
    <property type="match status" value="1"/>
</dbReference>
<dbReference type="InterPro" id="IPR003448">
    <property type="entry name" value="Mopterin_biosynth_MoaE"/>
</dbReference>
<organism evidence="12 13">
    <name type="scientific">Leptospira fletcheri</name>
    <dbReference type="NCBI Taxonomy" id="2484981"/>
    <lineage>
        <taxon>Bacteria</taxon>
        <taxon>Pseudomonadati</taxon>
        <taxon>Spirochaetota</taxon>
        <taxon>Spirochaetia</taxon>
        <taxon>Leptospirales</taxon>
        <taxon>Leptospiraceae</taxon>
        <taxon>Leptospira</taxon>
    </lineage>
</organism>
<dbReference type="OrthoDB" id="9803224at2"/>
<evidence type="ECO:0000256" key="11">
    <source>
        <dbReference type="ARBA" id="ARBA00049878"/>
    </source>
</evidence>
<dbReference type="InterPro" id="IPR036563">
    <property type="entry name" value="MoaE_sf"/>
</dbReference>
<evidence type="ECO:0000256" key="6">
    <source>
        <dbReference type="ARBA" id="ARBA00026066"/>
    </source>
</evidence>
<dbReference type="Pfam" id="PF02391">
    <property type="entry name" value="MoaE"/>
    <property type="match status" value="1"/>
</dbReference>
<keyword evidence="13" id="KW-1185">Reference proteome</keyword>
<keyword evidence="5" id="KW-0501">Molybdenum cofactor biosynthesis</keyword>
<evidence type="ECO:0000313" key="12">
    <source>
        <dbReference type="EMBL" id="TGK06264.1"/>
    </source>
</evidence>
<evidence type="ECO:0000256" key="5">
    <source>
        <dbReference type="ARBA" id="ARBA00023150"/>
    </source>
</evidence>